<comment type="similarity">
    <text evidence="1">Belongs to the FAH family.</text>
</comment>
<reference evidence="5" key="1">
    <citation type="submission" date="2020-05" db="EMBL/GenBank/DDBJ databases">
        <authorList>
            <person name="Chiriac C."/>
            <person name="Salcher M."/>
            <person name="Ghai R."/>
            <person name="Kavagutti S V."/>
        </authorList>
    </citation>
    <scope>NUCLEOTIDE SEQUENCE</scope>
</reference>
<dbReference type="Gene3D" id="3.90.850.10">
    <property type="entry name" value="Fumarylacetoacetase-like, C-terminal domain"/>
    <property type="match status" value="1"/>
</dbReference>
<dbReference type="InterPro" id="IPR011234">
    <property type="entry name" value="Fumarylacetoacetase-like_C"/>
</dbReference>
<evidence type="ECO:0000313" key="5">
    <source>
        <dbReference type="EMBL" id="CAB5021392.1"/>
    </source>
</evidence>
<dbReference type="GO" id="GO:0046872">
    <property type="term" value="F:metal ion binding"/>
    <property type="evidence" value="ECO:0007669"/>
    <property type="project" value="UniProtKB-KW"/>
</dbReference>
<accession>A0A6J7R2X0</accession>
<dbReference type="InterPro" id="IPR036663">
    <property type="entry name" value="Fumarylacetoacetase_C_sf"/>
</dbReference>
<dbReference type="Pfam" id="PF01557">
    <property type="entry name" value="FAA_hydrolase"/>
    <property type="match status" value="1"/>
</dbReference>
<dbReference type="GO" id="GO:0019752">
    <property type="term" value="P:carboxylic acid metabolic process"/>
    <property type="evidence" value="ECO:0007669"/>
    <property type="project" value="UniProtKB-ARBA"/>
</dbReference>
<gene>
    <name evidence="4" type="ORF">UFOPK3752_00075</name>
    <name evidence="5" type="ORF">UFOPK4150_00267</name>
</gene>
<evidence type="ECO:0000256" key="2">
    <source>
        <dbReference type="ARBA" id="ARBA00022723"/>
    </source>
</evidence>
<protein>
    <submittedName>
        <fullName evidence="5">Unannotated protein</fullName>
    </submittedName>
</protein>
<evidence type="ECO:0000256" key="1">
    <source>
        <dbReference type="ARBA" id="ARBA00010211"/>
    </source>
</evidence>
<dbReference type="FunFam" id="3.90.850.10:FF:000002">
    <property type="entry name" value="2-hydroxyhepta-2,4-diene-1,7-dioate isomerase"/>
    <property type="match status" value="1"/>
</dbReference>
<dbReference type="EMBL" id="CAFBPU010000004">
    <property type="protein sequence ID" value="CAB5021392.1"/>
    <property type="molecule type" value="Genomic_DNA"/>
</dbReference>
<dbReference type="PANTHER" id="PTHR42796:SF4">
    <property type="entry name" value="FUMARYLACETOACETATE HYDROLASE DOMAIN-CONTAINING PROTEIN 2A"/>
    <property type="match status" value="1"/>
</dbReference>
<organism evidence="5">
    <name type="scientific">freshwater metagenome</name>
    <dbReference type="NCBI Taxonomy" id="449393"/>
    <lineage>
        <taxon>unclassified sequences</taxon>
        <taxon>metagenomes</taxon>
        <taxon>ecological metagenomes</taxon>
    </lineage>
</organism>
<keyword evidence="2" id="KW-0479">Metal-binding</keyword>
<sequence>MKLARLIDGADTTWGFVEGLDVWLAPTGSPSLTSALAAGPDTLALLRASASNKRVLSDVRLMSPIENPSKIICIGLNYGEHARESGLTVPKEPMVFAKFPSSIVGPLDNIVLPVQSSQVDWEAELAIVVGRRAENVDENAALDYVGGYLIANDVSARDIQASDGQWVRAKSFTSFCPLGPWVTTRDEVGDGSGLKIQLRVNGVLKQDGNTSDLVADVRRIVSFCSRISALEAGDVILTGTPAGTGVGMKPQQFLAEGDHVETSIEGLGSLSNRVVKATR</sequence>
<dbReference type="EMBL" id="CAFBND010000002">
    <property type="protein sequence ID" value="CAB4925071.1"/>
    <property type="molecule type" value="Genomic_DNA"/>
</dbReference>
<evidence type="ECO:0000259" key="3">
    <source>
        <dbReference type="Pfam" id="PF01557"/>
    </source>
</evidence>
<dbReference type="PANTHER" id="PTHR42796">
    <property type="entry name" value="FUMARYLACETOACETATE HYDROLASE DOMAIN-CONTAINING PROTEIN 2A-RELATED"/>
    <property type="match status" value="1"/>
</dbReference>
<proteinExistence type="inferred from homology"/>
<feature type="domain" description="Fumarylacetoacetase-like C-terminal" evidence="3">
    <location>
        <begin position="70"/>
        <end position="275"/>
    </location>
</feature>
<dbReference type="AlphaFoldDB" id="A0A6J7R2X0"/>
<dbReference type="GO" id="GO:0016853">
    <property type="term" value="F:isomerase activity"/>
    <property type="evidence" value="ECO:0007669"/>
    <property type="project" value="UniProtKB-ARBA"/>
</dbReference>
<dbReference type="InterPro" id="IPR051121">
    <property type="entry name" value="FAH"/>
</dbReference>
<evidence type="ECO:0000313" key="4">
    <source>
        <dbReference type="EMBL" id="CAB4925071.1"/>
    </source>
</evidence>
<dbReference type="SUPFAM" id="SSF56529">
    <property type="entry name" value="FAH"/>
    <property type="match status" value="1"/>
</dbReference>
<name>A0A6J7R2X0_9ZZZZ</name>